<name>A0A0B5FV74_9BACT</name>
<feature type="domain" description="Thil AANH" evidence="3">
    <location>
        <begin position="3"/>
        <end position="139"/>
    </location>
</feature>
<dbReference type="HOGENOM" id="CLU_053822_0_0_7"/>
<dbReference type="InterPro" id="IPR020536">
    <property type="entry name" value="ThiI_AANH"/>
</dbReference>
<dbReference type="Pfam" id="PF02568">
    <property type="entry name" value="ThiI"/>
    <property type="match status" value="1"/>
</dbReference>
<dbReference type="Gene3D" id="3.40.50.620">
    <property type="entry name" value="HUPs"/>
    <property type="match status" value="1"/>
</dbReference>
<dbReference type="EMBL" id="CP010311">
    <property type="protein sequence ID" value="AJF07511.1"/>
    <property type="molecule type" value="Genomic_DNA"/>
</dbReference>
<keyword evidence="1" id="KW-0547">Nucleotide-binding</keyword>
<keyword evidence="2" id="KW-0067">ATP-binding</keyword>
<dbReference type="STRING" id="483547.GSUB_14475"/>
<dbReference type="Proteomes" id="UP000035036">
    <property type="component" value="Chromosome"/>
</dbReference>
<dbReference type="PANTHER" id="PTHR11933">
    <property type="entry name" value="TRNA 5-METHYLAMINOMETHYL-2-THIOURIDYLATE -METHYLTRANSFERASE"/>
    <property type="match status" value="1"/>
</dbReference>
<dbReference type="OrthoDB" id="9781887at2"/>
<sequence length="325" mass="35504">MSKALGLLSGGLDSSLAAMALKRQGVEVTCIAFVTPFFGAGRARKAAQQMDIPLKIQDISEIHLEMLKNPRYGYGKNLNPCIDCHALMFRLAAEIMDAEGFDFLFSGEVLGQRPMSQNANALKAVAKHAGCPDRILRPLSARLLPITPMEEQGLVDREQLLDIQGRSRKRQEALAKEWGLEDYPSSGGGCLLTEKSFTGRLRDLLTHHPECTPNDVELLKVGRQFRLSPRAKLTLGRNESDNDAIQDLLRPGHALVRARGVAGPLGLVSGRPEADDLQTACALVAAYGKGRDRSELTVEVRQGDEVSNLAVAPMDRSQAREIQVE</sequence>
<protein>
    <submittedName>
        <fullName evidence="5">Thiamine biosynthesis protein</fullName>
    </submittedName>
</protein>
<dbReference type="GO" id="GO:0004810">
    <property type="term" value="F:CCA tRNA nucleotidyltransferase activity"/>
    <property type="evidence" value="ECO:0007669"/>
    <property type="project" value="InterPro"/>
</dbReference>
<evidence type="ECO:0000259" key="3">
    <source>
        <dbReference type="Pfam" id="PF02568"/>
    </source>
</evidence>
<evidence type="ECO:0000256" key="2">
    <source>
        <dbReference type="ARBA" id="ARBA00022840"/>
    </source>
</evidence>
<dbReference type="InterPro" id="IPR059101">
    <property type="entry name" value="NFACT-R_2"/>
</dbReference>
<organism evidence="5 6">
    <name type="scientific">Geoalkalibacter subterraneus</name>
    <dbReference type="NCBI Taxonomy" id="483547"/>
    <lineage>
        <taxon>Bacteria</taxon>
        <taxon>Pseudomonadati</taxon>
        <taxon>Thermodesulfobacteriota</taxon>
        <taxon>Desulfuromonadia</taxon>
        <taxon>Desulfuromonadales</taxon>
        <taxon>Geoalkalibacteraceae</taxon>
        <taxon>Geoalkalibacter</taxon>
    </lineage>
</organism>
<dbReference type="RefSeq" id="WP_040201423.1">
    <property type="nucleotide sequence ID" value="NZ_CP010311.1"/>
</dbReference>
<dbReference type="InterPro" id="IPR014729">
    <property type="entry name" value="Rossmann-like_a/b/a_fold"/>
</dbReference>
<evidence type="ECO:0000313" key="6">
    <source>
        <dbReference type="Proteomes" id="UP000035036"/>
    </source>
</evidence>
<evidence type="ECO:0000256" key="1">
    <source>
        <dbReference type="ARBA" id="ARBA00022741"/>
    </source>
</evidence>
<feature type="domain" description="NFACT protein RNA binding" evidence="4">
    <location>
        <begin position="222"/>
        <end position="319"/>
    </location>
</feature>
<dbReference type="SUPFAM" id="SSF52402">
    <property type="entry name" value="Adenine nucleotide alpha hydrolases-like"/>
    <property type="match status" value="1"/>
</dbReference>
<dbReference type="AlphaFoldDB" id="A0A0B5FV74"/>
<keyword evidence="6" id="KW-1185">Reference proteome</keyword>
<dbReference type="Pfam" id="PF18297">
    <property type="entry name" value="NFACT-R_2"/>
    <property type="match status" value="1"/>
</dbReference>
<dbReference type="GO" id="GO:0005524">
    <property type="term" value="F:ATP binding"/>
    <property type="evidence" value="ECO:0007669"/>
    <property type="project" value="UniProtKB-KW"/>
</dbReference>
<dbReference type="PANTHER" id="PTHR11933:SF6">
    <property type="entry name" value="THIL AANH DOMAIN-CONTAINING PROTEIN"/>
    <property type="match status" value="1"/>
</dbReference>
<proteinExistence type="predicted"/>
<accession>A0A0B5FV74</accession>
<dbReference type="KEGG" id="gsb:GSUB_14475"/>
<evidence type="ECO:0000259" key="4">
    <source>
        <dbReference type="Pfam" id="PF18297"/>
    </source>
</evidence>
<gene>
    <name evidence="5" type="ORF">GSUB_14475</name>
</gene>
<evidence type="ECO:0000313" key="5">
    <source>
        <dbReference type="EMBL" id="AJF07511.1"/>
    </source>
</evidence>
<reference evidence="5 6" key="1">
    <citation type="journal article" date="2015" name="Genome Announc.">
        <title>Genomes of Geoalkalibacter ferrihydriticus Z-0531T and Geoalkalibacter subterraneus Red1T, Two Haloalkaliphilic Metal-Reducing Deltaproteobacteria.</title>
        <authorList>
            <person name="Badalamenti J.P."/>
            <person name="Krajmalnik-Brown R."/>
            <person name="Torres C.I."/>
            <person name="Bond D.R."/>
        </authorList>
    </citation>
    <scope>NUCLEOTIDE SEQUENCE [LARGE SCALE GENOMIC DNA]</scope>
    <source>
        <strain evidence="5 6">Red1</strain>
    </source>
</reference>